<organism evidence="2 3">
    <name type="scientific">Paenibacillus nanensis</name>
    <dbReference type="NCBI Taxonomy" id="393251"/>
    <lineage>
        <taxon>Bacteria</taxon>
        <taxon>Bacillati</taxon>
        <taxon>Bacillota</taxon>
        <taxon>Bacilli</taxon>
        <taxon>Bacillales</taxon>
        <taxon>Paenibacillaceae</taxon>
        <taxon>Paenibacillus</taxon>
    </lineage>
</organism>
<evidence type="ECO:0000313" key="3">
    <source>
        <dbReference type="Proteomes" id="UP000266482"/>
    </source>
</evidence>
<dbReference type="SUPFAM" id="SSF53474">
    <property type="entry name" value="alpha/beta-Hydrolases"/>
    <property type="match status" value="1"/>
</dbReference>
<dbReference type="Pfam" id="PF01738">
    <property type="entry name" value="DLH"/>
    <property type="match status" value="1"/>
</dbReference>
<dbReference type="InterPro" id="IPR002925">
    <property type="entry name" value="Dienelactn_hydro"/>
</dbReference>
<dbReference type="GO" id="GO:0016787">
    <property type="term" value="F:hydrolase activity"/>
    <property type="evidence" value="ECO:0007669"/>
    <property type="project" value="UniProtKB-KW"/>
</dbReference>
<reference evidence="2 3" key="1">
    <citation type="submission" date="2018-09" db="EMBL/GenBank/DDBJ databases">
        <title>Paenibacillus aracenensis nov. sp. isolated from a cave in southern Spain.</title>
        <authorList>
            <person name="Jurado V."/>
            <person name="Gutierrez-Patricio S."/>
            <person name="Gonzalez-Pimentel J.L."/>
            <person name="Miller A.Z."/>
            <person name="Laiz L."/>
            <person name="Saiz-Jimenez C."/>
        </authorList>
    </citation>
    <scope>NUCLEOTIDE SEQUENCE [LARGE SCALE GENOMIC DNA]</scope>
    <source>
        <strain evidence="2 3">DSM 22867</strain>
    </source>
</reference>
<keyword evidence="3" id="KW-1185">Reference proteome</keyword>
<dbReference type="EMBL" id="QXQA01000010">
    <property type="protein sequence ID" value="RIX51410.1"/>
    <property type="molecule type" value="Genomic_DNA"/>
</dbReference>
<dbReference type="OrthoDB" id="115291at2"/>
<accession>A0A3A1V1E9</accession>
<evidence type="ECO:0000313" key="2">
    <source>
        <dbReference type="EMBL" id="RIX51410.1"/>
    </source>
</evidence>
<protein>
    <submittedName>
        <fullName evidence="2">Dienelactone hydrolase family protein</fullName>
    </submittedName>
</protein>
<dbReference type="InterPro" id="IPR029058">
    <property type="entry name" value="AB_hydrolase_fold"/>
</dbReference>
<dbReference type="InterPro" id="IPR051049">
    <property type="entry name" value="Dienelactone_hydrolase-like"/>
</dbReference>
<keyword evidence="2" id="KW-0378">Hydrolase</keyword>
<dbReference type="Proteomes" id="UP000266482">
    <property type="component" value="Unassembled WGS sequence"/>
</dbReference>
<dbReference type="AlphaFoldDB" id="A0A3A1V1E9"/>
<dbReference type="PANTHER" id="PTHR46623">
    <property type="entry name" value="CARBOXYMETHYLENEBUTENOLIDASE-RELATED"/>
    <property type="match status" value="1"/>
</dbReference>
<dbReference type="Gene3D" id="3.40.50.1820">
    <property type="entry name" value="alpha/beta hydrolase"/>
    <property type="match status" value="1"/>
</dbReference>
<gene>
    <name evidence="2" type="ORF">D3P08_15940</name>
</gene>
<dbReference type="PANTHER" id="PTHR46623:SF6">
    <property type="entry name" value="ALPHA_BETA-HYDROLASES SUPERFAMILY PROTEIN"/>
    <property type="match status" value="1"/>
</dbReference>
<comment type="caution">
    <text evidence="2">The sequence shown here is derived from an EMBL/GenBank/DDBJ whole genome shotgun (WGS) entry which is preliminary data.</text>
</comment>
<evidence type="ECO:0000259" key="1">
    <source>
        <dbReference type="Pfam" id="PF01738"/>
    </source>
</evidence>
<proteinExistence type="predicted"/>
<sequence>MIRIQHNADTLLVVIHEIYGLNRHMEGICESLAEQGFDVICPNLLKRKTPFPYSEEEMAYQYFMNNVGFARVCQEVIAIVNEAKRKYRRVVLIGFSVGATAAWLCSGHEGVDGIVGYYGSRIRNYTEITPKCPVLLFFPQEERSFQVDELISTLQRKGTAVYKFEGLHGFSDPCSSKYKEQSAQQAFSLMMSFIQSIPSQSC</sequence>
<feature type="domain" description="Dienelactone hydrolase" evidence="1">
    <location>
        <begin position="12"/>
        <end position="196"/>
    </location>
</feature>
<name>A0A3A1V1E9_9BACL</name>
<dbReference type="RefSeq" id="WP_119600703.1">
    <property type="nucleotide sequence ID" value="NZ_QXQA01000010.1"/>
</dbReference>